<dbReference type="Pfam" id="PF08245">
    <property type="entry name" value="Mur_ligase_M"/>
    <property type="match status" value="1"/>
</dbReference>
<keyword evidence="3 9" id="KW-0547">Nucleotide-binding</keyword>
<dbReference type="Gene3D" id="3.90.190.20">
    <property type="entry name" value="Mur ligase, C-terminal domain"/>
    <property type="match status" value="1"/>
</dbReference>
<dbReference type="HAMAP" id="MF_02020">
    <property type="entry name" value="Mpl"/>
    <property type="match status" value="1"/>
</dbReference>
<dbReference type="PANTHER" id="PTHR43445:SF5">
    <property type="entry name" value="UDP-N-ACETYLMURAMATE--L-ALANYL-GAMMA-D-GLUTAMYL-MESO-2,6-DIAMINOHEPTANDIOATE LIGASE"/>
    <property type="match status" value="1"/>
</dbReference>
<comment type="similarity">
    <text evidence="9">Belongs to the MurCDEF family. Mpl subfamily.</text>
</comment>
<dbReference type="GO" id="GO:0051301">
    <property type="term" value="P:cell division"/>
    <property type="evidence" value="ECO:0007669"/>
    <property type="project" value="UniProtKB-KW"/>
</dbReference>
<dbReference type="SUPFAM" id="SSF53623">
    <property type="entry name" value="MurD-like peptide ligases, catalytic domain"/>
    <property type="match status" value="1"/>
</dbReference>
<dbReference type="InterPro" id="IPR004101">
    <property type="entry name" value="Mur_ligase_C"/>
</dbReference>
<dbReference type="InterPro" id="IPR036615">
    <property type="entry name" value="Mur_ligase_C_dom_sf"/>
</dbReference>
<comment type="function">
    <text evidence="9">Reutilizes the intact tripeptide L-alanyl-gamma-D-glutamyl-meso-diaminopimelate by linking it to UDP-N-acetylmuramate.</text>
</comment>
<dbReference type="InterPro" id="IPR000713">
    <property type="entry name" value="Mur_ligase_N"/>
</dbReference>
<gene>
    <name evidence="9" type="primary">mpl</name>
    <name evidence="13" type="ORF">BTO32_13670</name>
</gene>
<evidence type="ECO:0000259" key="11">
    <source>
        <dbReference type="Pfam" id="PF02875"/>
    </source>
</evidence>
<keyword evidence="9" id="KW-0460">Magnesium</keyword>
<dbReference type="AlphaFoldDB" id="A0A1V2DQJ4"/>
<dbReference type="Gene3D" id="3.40.1190.10">
    <property type="entry name" value="Mur-like, catalytic domain"/>
    <property type="match status" value="1"/>
</dbReference>
<evidence type="ECO:0000256" key="5">
    <source>
        <dbReference type="ARBA" id="ARBA00022960"/>
    </source>
</evidence>
<dbReference type="InterPro" id="IPR013221">
    <property type="entry name" value="Mur_ligase_cen"/>
</dbReference>
<dbReference type="STRING" id="135739.BTO32_13670"/>
<dbReference type="SUPFAM" id="SSF53244">
    <property type="entry name" value="MurD-like peptide ligases, peptide-binding domain"/>
    <property type="match status" value="1"/>
</dbReference>
<evidence type="ECO:0000256" key="4">
    <source>
        <dbReference type="ARBA" id="ARBA00022840"/>
    </source>
</evidence>
<dbReference type="GO" id="GO:0008360">
    <property type="term" value="P:regulation of cell shape"/>
    <property type="evidence" value="ECO:0007669"/>
    <property type="project" value="UniProtKB-KW"/>
</dbReference>
<evidence type="ECO:0000256" key="7">
    <source>
        <dbReference type="ARBA" id="ARBA00023306"/>
    </source>
</evidence>
<sequence length="468" mass="51638">MHIHILGICGTFMGSLAVLARELGHTVTGSDQGVYPPMSTQLENQGIALLEGYRPENLEPKPDLVLIGNALSRGNPEVEAVLNRNIDYMSGPEWLAREVLKDRWVMAVAGTHGKTTTTAMLLWILEQAGFDAGYLVGGVPRDFPVSARLGRSDFFVIEADEYDSAFFDKRSKFIHYRPRTLILNNLEFDHADIFDSVEAIERQVHHLVRTVPSQGLIIRPALDPHLDNALALGRWTPIQDTAVGSEISRTADWRAELLAEDGSRFMVIHHEQPVATLSWSLTGQHNVRNALAAIAAARHVGVTPDHAVAALCRFSGVKRRMELLADIDGVRVYDDFAHHPTAIATTLEGLRRRVGDEPILALIEPRSNTMKQGVHRDRLLASAERADRVFWANLNGMDWLDTLVAGAGANGRHWIGRSVDELIGLVRDNLSRPCHIVIMSNGGFAGIHGQLVAELQRRSGQEPGPLEP</sequence>
<evidence type="ECO:0000256" key="9">
    <source>
        <dbReference type="HAMAP-Rule" id="MF_02020"/>
    </source>
</evidence>
<dbReference type="Gene3D" id="3.40.50.720">
    <property type="entry name" value="NAD(P)-binding Rossmann-like Domain"/>
    <property type="match status" value="1"/>
</dbReference>
<dbReference type="GO" id="GO:0071555">
    <property type="term" value="P:cell wall organization"/>
    <property type="evidence" value="ECO:0007669"/>
    <property type="project" value="UniProtKB-KW"/>
</dbReference>
<dbReference type="GO" id="GO:0009252">
    <property type="term" value="P:peptidoglycan biosynthetic process"/>
    <property type="evidence" value="ECO:0007669"/>
    <property type="project" value="UniProtKB-UniRule"/>
</dbReference>
<comment type="caution">
    <text evidence="13">The sequence shown here is derived from an EMBL/GenBank/DDBJ whole genome shotgun (WGS) entry which is preliminary data.</text>
</comment>
<keyword evidence="14" id="KW-1185">Reference proteome</keyword>
<dbReference type="Proteomes" id="UP000189339">
    <property type="component" value="Unassembled WGS sequence"/>
</dbReference>
<feature type="domain" description="Mur ligase N-terminal catalytic" evidence="10">
    <location>
        <begin position="2"/>
        <end position="97"/>
    </location>
</feature>
<dbReference type="RefSeq" id="WP_076725400.1">
    <property type="nucleotide sequence ID" value="NZ_MSCW01000008.1"/>
</dbReference>
<dbReference type="EMBL" id="MSCW01000008">
    <property type="protein sequence ID" value="ONF42932.1"/>
    <property type="molecule type" value="Genomic_DNA"/>
</dbReference>
<evidence type="ECO:0000313" key="14">
    <source>
        <dbReference type="Proteomes" id="UP000189339"/>
    </source>
</evidence>
<dbReference type="OrthoDB" id="9804126at2"/>
<dbReference type="SUPFAM" id="SSF51984">
    <property type="entry name" value="MurCD N-terminal domain"/>
    <property type="match status" value="1"/>
</dbReference>
<dbReference type="NCBIfam" id="TIGR01081">
    <property type="entry name" value="mpl"/>
    <property type="match status" value="1"/>
</dbReference>
<feature type="binding site" evidence="9">
    <location>
        <begin position="110"/>
        <end position="116"/>
    </location>
    <ligand>
        <name>ATP</name>
        <dbReference type="ChEBI" id="CHEBI:30616"/>
    </ligand>
</feature>
<comment type="pathway">
    <text evidence="9">Cell wall biogenesis; peptidoglycan recycling.</text>
</comment>
<keyword evidence="6 9" id="KW-0573">Peptidoglycan synthesis</keyword>
<keyword evidence="2 9" id="KW-0132">Cell division</keyword>
<feature type="domain" description="Mur ligase central" evidence="12">
    <location>
        <begin position="108"/>
        <end position="297"/>
    </location>
</feature>
<evidence type="ECO:0000313" key="13">
    <source>
        <dbReference type="EMBL" id="ONF42932.1"/>
    </source>
</evidence>
<dbReference type="InterPro" id="IPR050061">
    <property type="entry name" value="MurCDEF_pg_biosynth"/>
</dbReference>
<accession>A0A1V2DQJ4</accession>
<dbReference type="GO" id="GO:0009254">
    <property type="term" value="P:peptidoglycan turnover"/>
    <property type="evidence" value="ECO:0007669"/>
    <property type="project" value="UniProtKB-UniRule"/>
</dbReference>
<evidence type="ECO:0000256" key="6">
    <source>
        <dbReference type="ARBA" id="ARBA00022984"/>
    </source>
</evidence>
<dbReference type="Pfam" id="PF01225">
    <property type="entry name" value="Mur_ligase"/>
    <property type="match status" value="1"/>
</dbReference>
<reference evidence="13 14" key="1">
    <citation type="submission" date="2016-12" db="EMBL/GenBank/DDBJ databases">
        <title>Marinobacter lutaoensis whole genome sequencing.</title>
        <authorList>
            <person name="Verma A."/>
            <person name="Krishnamurthi S."/>
        </authorList>
    </citation>
    <scope>NUCLEOTIDE SEQUENCE [LARGE SCALE GENOMIC DNA]</scope>
    <source>
        <strain evidence="13 14">T5054</strain>
    </source>
</reference>
<evidence type="ECO:0000256" key="3">
    <source>
        <dbReference type="ARBA" id="ARBA00022741"/>
    </source>
</evidence>
<keyword evidence="7 9" id="KW-0131">Cell cycle</keyword>
<comment type="catalytic activity">
    <reaction evidence="9">
        <text>UDP-N-acetyl-alpha-D-muramate + L-alanyl-gamma-D-glutamyl-meso-2,6-diaminopimelate + ATP = UDP-N-acetyl-alpha-D-muramoyl-L-alanyl-gamma-D-glutamyl-meso-2,6-diaminopimelate + ADP + phosphate + H(+)</text>
        <dbReference type="Rhea" id="RHEA:29563"/>
        <dbReference type="ChEBI" id="CHEBI:15378"/>
        <dbReference type="ChEBI" id="CHEBI:30616"/>
        <dbReference type="ChEBI" id="CHEBI:43474"/>
        <dbReference type="ChEBI" id="CHEBI:61401"/>
        <dbReference type="ChEBI" id="CHEBI:70757"/>
        <dbReference type="ChEBI" id="CHEBI:83905"/>
        <dbReference type="ChEBI" id="CHEBI:456216"/>
        <dbReference type="EC" id="6.3.2.45"/>
    </reaction>
</comment>
<dbReference type="GO" id="GO:0005524">
    <property type="term" value="F:ATP binding"/>
    <property type="evidence" value="ECO:0007669"/>
    <property type="project" value="UniProtKB-UniRule"/>
</dbReference>
<dbReference type="UniPathway" id="UPA00544"/>
<dbReference type="PANTHER" id="PTHR43445">
    <property type="entry name" value="UDP-N-ACETYLMURAMATE--L-ALANINE LIGASE-RELATED"/>
    <property type="match status" value="1"/>
</dbReference>
<comment type="cofactor">
    <cofactor evidence="9">
        <name>Mg(2+)</name>
        <dbReference type="ChEBI" id="CHEBI:18420"/>
    </cofactor>
</comment>
<keyword evidence="5 9" id="KW-0133">Cell shape</keyword>
<feature type="domain" description="Mur ligase C-terminal" evidence="11">
    <location>
        <begin position="319"/>
        <end position="440"/>
    </location>
</feature>
<evidence type="ECO:0000256" key="2">
    <source>
        <dbReference type="ARBA" id="ARBA00022618"/>
    </source>
</evidence>
<name>A0A1V2DQJ4_9GAMM</name>
<organism evidence="13 14">
    <name type="scientific">Marinobacter lutaoensis</name>
    <dbReference type="NCBI Taxonomy" id="135739"/>
    <lineage>
        <taxon>Bacteria</taxon>
        <taxon>Pseudomonadati</taxon>
        <taxon>Pseudomonadota</taxon>
        <taxon>Gammaproteobacteria</taxon>
        <taxon>Pseudomonadales</taxon>
        <taxon>Marinobacteraceae</taxon>
        <taxon>Marinobacter</taxon>
    </lineage>
</organism>
<dbReference type="InterPro" id="IPR036565">
    <property type="entry name" value="Mur-like_cat_sf"/>
</dbReference>
<keyword evidence="1 9" id="KW-0436">Ligase</keyword>
<evidence type="ECO:0000256" key="1">
    <source>
        <dbReference type="ARBA" id="ARBA00022598"/>
    </source>
</evidence>
<evidence type="ECO:0000256" key="8">
    <source>
        <dbReference type="ARBA" id="ARBA00023316"/>
    </source>
</evidence>
<dbReference type="EC" id="6.3.2.45" evidence="9"/>
<proteinExistence type="inferred from homology"/>
<protein>
    <recommendedName>
        <fullName evidence="9">UDP-N-acetylmuramate--L-alanyl-gamma-D-glutamyl-meso-2,6-diaminoheptandioate ligase</fullName>
        <ecNumber evidence="9">6.3.2.45</ecNumber>
    </recommendedName>
    <alternativeName>
        <fullName evidence="9">Murein peptide ligase</fullName>
    </alternativeName>
    <alternativeName>
        <fullName evidence="9">UDP-N-acetylmuramate:L-alanyl-gamma-D-glutamyl-meso-diaminopimelate ligase</fullName>
    </alternativeName>
</protein>
<keyword evidence="4 9" id="KW-0067">ATP-binding</keyword>
<dbReference type="GO" id="GO:0106418">
    <property type="term" value="F:UDP-N-acetylmuramate-L-alanyl-gamma-D-glutamyl-meso-2,6-diaminoheptanedioate ligase activity"/>
    <property type="evidence" value="ECO:0007669"/>
    <property type="project" value="UniProtKB-EC"/>
</dbReference>
<dbReference type="InterPro" id="IPR005757">
    <property type="entry name" value="Mpl"/>
</dbReference>
<evidence type="ECO:0000259" key="10">
    <source>
        <dbReference type="Pfam" id="PF01225"/>
    </source>
</evidence>
<keyword evidence="8 9" id="KW-0961">Cell wall biogenesis/degradation</keyword>
<dbReference type="Pfam" id="PF02875">
    <property type="entry name" value="Mur_ligase_C"/>
    <property type="match status" value="1"/>
</dbReference>
<evidence type="ECO:0000259" key="12">
    <source>
        <dbReference type="Pfam" id="PF08245"/>
    </source>
</evidence>